<feature type="region of interest" description="Disordered" evidence="1">
    <location>
        <begin position="70"/>
        <end position="103"/>
    </location>
</feature>
<sequence length="146" mass="16575">MSTYKHEAQIEFLLDGLPEEYKSIVEQMEGHDTPPTITEVHEKLLNKEAKLLSISKSLTSAAPITANVAAARSRSYQGKPNPRNQQWNNNKHHTQSQRHHNRISKGYQGRCQLCGAFGHSAKRCTFLQQHHQVSTNGLLPTPFHPW</sequence>
<dbReference type="PANTHER" id="PTHR47481">
    <property type="match status" value="1"/>
</dbReference>
<name>A0ABM1R6C8_CAMSA</name>
<dbReference type="RefSeq" id="XP_019094566.1">
    <property type="nucleotide sequence ID" value="XM_019239021.1"/>
</dbReference>
<dbReference type="Proteomes" id="UP000694864">
    <property type="component" value="Chromosome 17"/>
</dbReference>
<evidence type="ECO:0000313" key="3">
    <source>
        <dbReference type="RefSeq" id="XP_019094566.1"/>
    </source>
</evidence>
<feature type="compositionally biased region" description="Basic residues" evidence="1">
    <location>
        <begin position="90"/>
        <end position="103"/>
    </location>
</feature>
<protein>
    <submittedName>
        <fullName evidence="3">Uncharacterized protein LOC109129962</fullName>
    </submittedName>
</protein>
<dbReference type="GeneID" id="109129962"/>
<accession>A0ABM1R6C8</accession>
<reference evidence="3" key="2">
    <citation type="submission" date="2025-08" db="UniProtKB">
        <authorList>
            <consortium name="RefSeq"/>
        </authorList>
    </citation>
    <scope>IDENTIFICATION</scope>
    <source>
        <tissue evidence="3">Leaf</tissue>
    </source>
</reference>
<organism evidence="2 3">
    <name type="scientific">Camelina sativa</name>
    <name type="common">False flax</name>
    <name type="synonym">Myagrum sativum</name>
    <dbReference type="NCBI Taxonomy" id="90675"/>
    <lineage>
        <taxon>Eukaryota</taxon>
        <taxon>Viridiplantae</taxon>
        <taxon>Streptophyta</taxon>
        <taxon>Embryophyta</taxon>
        <taxon>Tracheophyta</taxon>
        <taxon>Spermatophyta</taxon>
        <taxon>Magnoliopsida</taxon>
        <taxon>eudicotyledons</taxon>
        <taxon>Gunneridae</taxon>
        <taxon>Pentapetalae</taxon>
        <taxon>rosids</taxon>
        <taxon>malvids</taxon>
        <taxon>Brassicales</taxon>
        <taxon>Brassicaceae</taxon>
        <taxon>Camelineae</taxon>
        <taxon>Camelina</taxon>
    </lineage>
</organism>
<gene>
    <name evidence="3" type="primary">LOC109129962</name>
</gene>
<reference evidence="2" key="1">
    <citation type="journal article" date="2014" name="Nat. Commun.">
        <title>The emerging biofuel crop Camelina sativa retains a highly undifferentiated hexaploid genome structure.</title>
        <authorList>
            <person name="Kagale S."/>
            <person name="Koh C."/>
            <person name="Nixon J."/>
            <person name="Bollina V."/>
            <person name="Clarke W.E."/>
            <person name="Tuteja R."/>
            <person name="Spillane C."/>
            <person name="Robinson S.J."/>
            <person name="Links M.G."/>
            <person name="Clarke C."/>
            <person name="Higgins E.E."/>
            <person name="Huebert T."/>
            <person name="Sharpe A.G."/>
            <person name="Parkin I.A."/>
        </authorList>
    </citation>
    <scope>NUCLEOTIDE SEQUENCE [LARGE SCALE GENOMIC DNA]</scope>
    <source>
        <strain evidence="2">cv. DH55</strain>
    </source>
</reference>
<feature type="compositionally biased region" description="Polar residues" evidence="1">
    <location>
        <begin position="74"/>
        <end position="89"/>
    </location>
</feature>
<keyword evidence="2" id="KW-1185">Reference proteome</keyword>
<proteinExistence type="predicted"/>
<dbReference type="PANTHER" id="PTHR47481:SF14">
    <property type="entry name" value="RETROTRANSPOSON COPIA-LIKE N-TERMINAL DOMAIN-CONTAINING PROTEIN"/>
    <property type="match status" value="1"/>
</dbReference>
<evidence type="ECO:0000313" key="2">
    <source>
        <dbReference type="Proteomes" id="UP000694864"/>
    </source>
</evidence>
<evidence type="ECO:0000256" key="1">
    <source>
        <dbReference type="SAM" id="MobiDB-lite"/>
    </source>
</evidence>